<protein>
    <submittedName>
        <fullName evidence="2">IS3 family transposase IS987</fullName>
    </submittedName>
</protein>
<sequence>MHASNYGVYGARKVWLALNREPSAQEPPIARCTVKRLMGEMGLTGAVRGRVKRTTLSNPKVPKPPDLVNRNFAPLAPDRLWVADFTYIST</sequence>
<proteinExistence type="predicted"/>
<dbReference type="InterPro" id="IPR050900">
    <property type="entry name" value="Transposase_IS3/IS150/IS904"/>
</dbReference>
<dbReference type="AlphaFoldDB" id="A0AA97CVS4"/>
<feature type="domain" description="HTH-like" evidence="1">
    <location>
        <begin position="2"/>
        <end position="50"/>
    </location>
</feature>
<reference evidence="2" key="1">
    <citation type="submission" date="2023-06" db="EMBL/GenBank/DDBJ databases">
        <title>Gordonia sp. nov. and Pseudochrobactrum sp. nov., two species isolated from the burying beetle Nicrophorus vespilloides.</title>
        <authorList>
            <person name="Poehlein A."/>
            <person name="Guzman J."/>
            <person name="Daniel R."/>
            <person name="Vilcinskas A."/>
        </authorList>
    </citation>
    <scope>NUCLEOTIDE SEQUENCE</scope>
    <source>
        <strain evidence="2">MP11Mi</strain>
    </source>
</reference>
<gene>
    <name evidence="2" type="ORF">MP11Mi_07650</name>
</gene>
<dbReference type="EMBL" id="CP128986">
    <property type="protein sequence ID" value="WOC11688.1"/>
    <property type="molecule type" value="Genomic_DNA"/>
</dbReference>
<accession>A0AA97CVS4</accession>
<dbReference type="Pfam" id="PF13276">
    <property type="entry name" value="HTH_21"/>
    <property type="match status" value="1"/>
</dbReference>
<organism evidence="2">
    <name type="scientific">Gordonia sp. MP11Mi</name>
    <dbReference type="NCBI Taxonomy" id="3022769"/>
    <lineage>
        <taxon>Bacteria</taxon>
        <taxon>Bacillati</taxon>
        <taxon>Actinomycetota</taxon>
        <taxon>Actinomycetes</taxon>
        <taxon>Mycobacteriales</taxon>
        <taxon>Gordoniaceae</taxon>
        <taxon>Gordonia</taxon>
    </lineage>
</organism>
<dbReference type="PANTHER" id="PTHR46889">
    <property type="entry name" value="TRANSPOSASE INSF FOR INSERTION SEQUENCE IS3B-RELATED"/>
    <property type="match status" value="1"/>
</dbReference>
<evidence type="ECO:0000259" key="1">
    <source>
        <dbReference type="Pfam" id="PF13276"/>
    </source>
</evidence>
<evidence type="ECO:0000313" key="2">
    <source>
        <dbReference type="EMBL" id="WOC11688.1"/>
    </source>
</evidence>
<dbReference type="PANTHER" id="PTHR46889:SF4">
    <property type="entry name" value="TRANSPOSASE INSO FOR INSERTION SEQUENCE ELEMENT IS911B-RELATED"/>
    <property type="match status" value="1"/>
</dbReference>
<name>A0AA97CVS4_9ACTN</name>
<dbReference type="InterPro" id="IPR025948">
    <property type="entry name" value="HTH-like_dom"/>
</dbReference>
<dbReference type="RefSeq" id="WP_420712833.1">
    <property type="nucleotide sequence ID" value="NZ_CP128986.1"/>
</dbReference>